<feature type="domain" description="Endonuclease/exonuclease/phosphatase" evidence="1">
    <location>
        <begin position="212"/>
        <end position="326"/>
    </location>
</feature>
<comment type="caution">
    <text evidence="2">The sequence shown here is derived from an EMBL/GenBank/DDBJ whole genome shotgun (WGS) entry which is preliminary data.</text>
</comment>
<dbReference type="EMBL" id="CACRXK020006291">
    <property type="protein sequence ID" value="CAB4008989.1"/>
    <property type="molecule type" value="Genomic_DNA"/>
</dbReference>
<sequence>MGGQLYRSSCSISIILLITTFWSTVEGFNSTGSNSNLFLALKLESKTFPGRNSGLSRTLCEGRLTPCCKLRSGILLTRSTLTAIYLILLAGNVSLNPGPVQSVDDRKDKMTFWSFNARSIVNKERELRTRLSSYDYGVIAVTETWLDSSINDGEIFPSSYQVIRKYRSRSGGGILLACSHHLSVRRRLDYETECEVLWCEVVIPNPLTTMLVGVFYRPPSTDLNYMQELEKSLSMIERNGKNLTLVLLGDFNFPNINWFAPSPSTLCSDGTSAYFCDMIDDNFLHQMINVPTRKGNILDLVLVNKPELMLWSNVCEGLANSDHDSIEFALKVKIARRKCSPRLVYDYKNADWDGLKEDFRNIPWNCIDLVSDIEVVWSSWKSLFFKAVERNIPSKFLSSKRNVPWFNSDIRKLIHKKQRLWKIAKSSGSPNKWSNYKKLNNE</sequence>
<dbReference type="OrthoDB" id="5990125at2759"/>
<dbReference type="Gene3D" id="3.60.10.10">
    <property type="entry name" value="Endonuclease/exonuclease/phosphatase"/>
    <property type="match status" value="1"/>
</dbReference>
<reference evidence="2" key="1">
    <citation type="submission" date="2020-04" db="EMBL/GenBank/DDBJ databases">
        <authorList>
            <person name="Alioto T."/>
            <person name="Alioto T."/>
            <person name="Gomez Garrido J."/>
        </authorList>
    </citation>
    <scope>NUCLEOTIDE SEQUENCE</scope>
    <source>
        <strain evidence="2">A484AB</strain>
    </source>
</reference>
<dbReference type="GO" id="GO:0003824">
    <property type="term" value="F:catalytic activity"/>
    <property type="evidence" value="ECO:0007669"/>
    <property type="project" value="InterPro"/>
</dbReference>
<evidence type="ECO:0000313" key="3">
    <source>
        <dbReference type="Proteomes" id="UP001152795"/>
    </source>
</evidence>
<feature type="non-terminal residue" evidence="2">
    <location>
        <position position="442"/>
    </location>
</feature>
<dbReference type="PANTHER" id="PTHR33395:SF22">
    <property type="entry name" value="REVERSE TRANSCRIPTASE DOMAIN-CONTAINING PROTEIN"/>
    <property type="match status" value="1"/>
</dbReference>
<name>A0A6S7HWR6_PARCT</name>
<evidence type="ECO:0000259" key="1">
    <source>
        <dbReference type="Pfam" id="PF14529"/>
    </source>
</evidence>
<gene>
    <name evidence="2" type="ORF">PACLA_8A048643</name>
</gene>
<accession>A0A6S7HWR6</accession>
<dbReference type="SUPFAM" id="SSF56219">
    <property type="entry name" value="DNase I-like"/>
    <property type="match status" value="1"/>
</dbReference>
<proteinExistence type="predicted"/>
<dbReference type="InterPro" id="IPR005135">
    <property type="entry name" value="Endo/exonuclease/phosphatase"/>
</dbReference>
<dbReference type="Proteomes" id="UP001152795">
    <property type="component" value="Unassembled WGS sequence"/>
</dbReference>
<keyword evidence="3" id="KW-1185">Reference proteome</keyword>
<dbReference type="PANTHER" id="PTHR33395">
    <property type="entry name" value="TRANSCRIPTASE, PUTATIVE-RELATED-RELATED"/>
    <property type="match status" value="1"/>
</dbReference>
<protein>
    <recommendedName>
        <fullName evidence="1">Endonuclease/exonuclease/phosphatase domain-containing protein</fullName>
    </recommendedName>
</protein>
<evidence type="ECO:0000313" key="2">
    <source>
        <dbReference type="EMBL" id="CAB4008989.1"/>
    </source>
</evidence>
<dbReference type="Pfam" id="PF14529">
    <property type="entry name" value="Exo_endo_phos_2"/>
    <property type="match status" value="1"/>
</dbReference>
<dbReference type="InterPro" id="IPR036691">
    <property type="entry name" value="Endo/exonu/phosph_ase_sf"/>
</dbReference>
<dbReference type="GO" id="GO:0031012">
    <property type="term" value="C:extracellular matrix"/>
    <property type="evidence" value="ECO:0007669"/>
    <property type="project" value="TreeGrafter"/>
</dbReference>
<organism evidence="2 3">
    <name type="scientific">Paramuricea clavata</name>
    <name type="common">Red gorgonian</name>
    <name type="synonym">Violescent sea-whip</name>
    <dbReference type="NCBI Taxonomy" id="317549"/>
    <lineage>
        <taxon>Eukaryota</taxon>
        <taxon>Metazoa</taxon>
        <taxon>Cnidaria</taxon>
        <taxon>Anthozoa</taxon>
        <taxon>Octocorallia</taxon>
        <taxon>Malacalcyonacea</taxon>
        <taxon>Plexauridae</taxon>
        <taxon>Paramuricea</taxon>
    </lineage>
</organism>
<dbReference type="AlphaFoldDB" id="A0A6S7HWR6"/>